<proteinExistence type="predicted"/>
<evidence type="ECO:0000259" key="6">
    <source>
        <dbReference type="PROSITE" id="PS50011"/>
    </source>
</evidence>
<dbReference type="Pfam" id="PF00069">
    <property type="entry name" value="Pkinase"/>
    <property type="match status" value="1"/>
</dbReference>
<feature type="domain" description="Protein kinase" evidence="6">
    <location>
        <begin position="1"/>
        <end position="222"/>
    </location>
</feature>
<evidence type="ECO:0000256" key="3">
    <source>
        <dbReference type="ARBA" id="ARBA00022741"/>
    </source>
</evidence>
<name>A0ABR4A0W2_9LECA</name>
<organism evidence="7 8">
    <name type="scientific">Stereocaulon virgatum</name>
    <dbReference type="NCBI Taxonomy" id="373712"/>
    <lineage>
        <taxon>Eukaryota</taxon>
        <taxon>Fungi</taxon>
        <taxon>Dikarya</taxon>
        <taxon>Ascomycota</taxon>
        <taxon>Pezizomycotina</taxon>
        <taxon>Lecanoromycetes</taxon>
        <taxon>OSLEUM clade</taxon>
        <taxon>Lecanoromycetidae</taxon>
        <taxon>Lecanorales</taxon>
        <taxon>Lecanorineae</taxon>
        <taxon>Stereocaulaceae</taxon>
        <taxon>Stereocaulon</taxon>
    </lineage>
</organism>
<comment type="caution">
    <text evidence="7">The sequence shown here is derived from an EMBL/GenBank/DDBJ whole genome shotgun (WGS) entry which is preliminary data.</text>
</comment>
<evidence type="ECO:0000256" key="4">
    <source>
        <dbReference type="ARBA" id="ARBA00022777"/>
    </source>
</evidence>
<keyword evidence="3" id="KW-0547">Nucleotide-binding</keyword>
<evidence type="ECO:0000256" key="1">
    <source>
        <dbReference type="ARBA" id="ARBA00022527"/>
    </source>
</evidence>
<evidence type="ECO:0000256" key="5">
    <source>
        <dbReference type="ARBA" id="ARBA00022840"/>
    </source>
</evidence>
<dbReference type="InterPro" id="IPR000719">
    <property type="entry name" value="Prot_kinase_dom"/>
</dbReference>
<dbReference type="Proteomes" id="UP001590950">
    <property type="component" value="Unassembled WGS sequence"/>
</dbReference>
<dbReference type="PROSITE" id="PS50011">
    <property type="entry name" value="PROTEIN_KINASE_DOM"/>
    <property type="match status" value="1"/>
</dbReference>
<sequence length="227" mass="25117">MIARSVLEALNIFASANAMHTDINPNNIFLSNIDSASPVVKLGDLGNLMREGFNKYRIQPIGCRAPEVWRGLGCWPSSDIWSLGVTVCSRTLYLRTQLTDQLAHWLGHKTIFGISDKVVEDLTESWCIARIDRLIGPLGPPVQTPEYESEFCMAGELSMGTYIHPEIDGPVPYIDVSTLCQELESLSGPKVDPGLLDFIDSLLIVDHTKRPTAAEALKHPYLHSTEV</sequence>
<reference evidence="7 8" key="1">
    <citation type="submission" date="2024-09" db="EMBL/GenBank/DDBJ databases">
        <title>Rethinking Asexuality: The Enigmatic Case of Functional Sexual Genes in Lepraria (Stereocaulaceae).</title>
        <authorList>
            <person name="Doellman M."/>
            <person name="Sun Y."/>
            <person name="Barcenas-Pena A."/>
            <person name="Lumbsch H.T."/>
            <person name="Grewe F."/>
        </authorList>
    </citation>
    <scope>NUCLEOTIDE SEQUENCE [LARGE SCALE GENOMIC DNA]</scope>
    <source>
        <strain evidence="7 8">Mercado 3170</strain>
    </source>
</reference>
<gene>
    <name evidence="7" type="ORF">N7G274_008134</name>
</gene>
<evidence type="ECO:0000256" key="2">
    <source>
        <dbReference type="ARBA" id="ARBA00022679"/>
    </source>
</evidence>
<dbReference type="EMBL" id="JBEFKJ010000027">
    <property type="protein sequence ID" value="KAL2039085.1"/>
    <property type="molecule type" value="Genomic_DNA"/>
</dbReference>
<keyword evidence="4" id="KW-0418">Kinase</keyword>
<dbReference type="SUPFAM" id="SSF56112">
    <property type="entry name" value="Protein kinase-like (PK-like)"/>
    <property type="match status" value="1"/>
</dbReference>
<keyword evidence="8" id="KW-1185">Reference proteome</keyword>
<accession>A0ABR4A0W2</accession>
<keyword evidence="2" id="KW-0808">Transferase</keyword>
<protein>
    <recommendedName>
        <fullName evidence="6">Protein kinase domain-containing protein</fullName>
    </recommendedName>
</protein>
<dbReference type="InterPro" id="IPR011009">
    <property type="entry name" value="Kinase-like_dom_sf"/>
</dbReference>
<keyword evidence="5" id="KW-0067">ATP-binding</keyword>
<keyword evidence="1" id="KW-0723">Serine/threonine-protein kinase</keyword>
<dbReference type="PANTHER" id="PTHR24058">
    <property type="entry name" value="DUAL SPECIFICITY PROTEIN KINASE"/>
    <property type="match status" value="1"/>
</dbReference>
<dbReference type="InterPro" id="IPR050494">
    <property type="entry name" value="Ser_Thr_dual-spec_kinase"/>
</dbReference>
<evidence type="ECO:0000313" key="8">
    <source>
        <dbReference type="Proteomes" id="UP001590950"/>
    </source>
</evidence>
<dbReference type="Gene3D" id="1.10.510.10">
    <property type="entry name" value="Transferase(Phosphotransferase) domain 1"/>
    <property type="match status" value="1"/>
</dbReference>
<evidence type="ECO:0000313" key="7">
    <source>
        <dbReference type="EMBL" id="KAL2039085.1"/>
    </source>
</evidence>
<dbReference type="SMART" id="SM00220">
    <property type="entry name" value="S_TKc"/>
    <property type="match status" value="1"/>
</dbReference>